<feature type="domain" description="Nudix hydrolase" evidence="2">
    <location>
        <begin position="22"/>
        <end position="156"/>
    </location>
</feature>
<accession>A0A1Y1ZHT6</accession>
<dbReference type="PROSITE" id="PS00893">
    <property type="entry name" value="NUDIX_BOX"/>
    <property type="match status" value="1"/>
</dbReference>
<dbReference type="STRING" id="1231657.A0A1Y1ZHT6"/>
<comment type="caution">
    <text evidence="3">The sequence shown here is derived from an EMBL/GenBank/DDBJ whole genome shotgun (WGS) entry which is preliminary data.</text>
</comment>
<dbReference type="OrthoDB" id="2011998at2759"/>
<dbReference type="InterPro" id="IPR020084">
    <property type="entry name" value="NUDIX_hydrolase_CS"/>
</dbReference>
<reference evidence="3 4" key="1">
    <citation type="submission" date="2016-07" db="EMBL/GenBank/DDBJ databases">
        <title>Pervasive Adenine N6-methylation of Active Genes in Fungi.</title>
        <authorList>
            <consortium name="DOE Joint Genome Institute"/>
            <person name="Mondo S.J."/>
            <person name="Dannebaum R.O."/>
            <person name="Kuo R.C."/>
            <person name="Labutti K."/>
            <person name="Haridas S."/>
            <person name="Kuo A."/>
            <person name="Salamov A."/>
            <person name="Ahrendt S.R."/>
            <person name="Lipzen A."/>
            <person name="Sullivan W."/>
            <person name="Andreopoulos W.B."/>
            <person name="Clum A."/>
            <person name="Lindquist E."/>
            <person name="Daum C."/>
            <person name="Ramamoorthy G.K."/>
            <person name="Gryganskyi A."/>
            <person name="Culley D."/>
            <person name="Magnuson J.K."/>
            <person name="James T.Y."/>
            <person name="O'Malley M.A."/>
            <person name="Stajich J.E."/>
            <person name="Spatafora J.W."/>
            <person name="Visel A."/>
            <person name="Grigoriev I.V."/>
        </authorList>
    </citation>
    <scope>NUCLEOTIDE SEQUENCE [LARGE SCALE GENOMIC DNA]</scope>
    <source>
        <strain evidence="3 4">CBS 115471</strain>
    </source>
</reference>
<dbReference type="SUPFAM" id="SSF55811">
    <property type="entry name" value="Nudix"/>
    <property type="match status" value="1"/>
</dbReference>
<name>A0A1Y1ZHT6_9PLEO</name>
<dbReference type="PROSITE" id="PS51462">
    <property type="entry name" value="NUDIX"/>
    <property type="match status" value="1"/>
</dbReference>
<dbReference type="InterPro" id="IPR051325">
    <property type="entry name" value="Nudix_hydrolase_domain"/>
</dbReference>
<dbReference type="PANTHER" id="PTHR21340:SF0">
    <property type="entry name" value="BIS(5'-NUCLEOSYL)-TETRAPHOSPHATASE [ASYMMETRICAL]"/>
    <property type="match status" value="1"/>
</dbReference>
<organism evidence="3 4">
    <name type="scientific">Clohesyomyces aquaticus</name>
    <dbReference type="NCBI Taxonomy" id="1231657"/>
    <lineage>
        <taxon>Eukaryota</taxon>
        <taxon>Fungi</taxon>
        <taxon>Dikarya</taxon>
        <taxon>Ascomycota</taxon>
        <taxon>Pezizomycotina</taxon>
        <taxon>Dothideomycetes</taxon>
        <taxon>Pleosporomycetidae</taxon>
        <taxon>Pleosporales</taxon>
        <taxon>Lindgomycetaceae</taxon>
        <taxon>Clohesyomyces</taxon>
    </lineage>
</organism>
<evidence type="ECO:0000313" key="3">
    <source>
        <dbReference type="EMBL" id="ORY09812.1"/>
    </source>
</evidence>
<dbReference type="GO" id="GO:0006754">
    <property type="term" value="P:ATP biosynthetic process"/>
    <property type="evidence" value="ECO:0007669"/>
    <property type="project" value="TreeGrafter"/>
</dbReference>
<dbReference type="AlphaFoldDB" id="A0A1Y1ZHT6"/>
<evidence type="ECO:0000313" key="4">
    <source>
        <dbReference type="Proteomes" id="UP000193144"/>
    </source>
</evidence>
<proteinExistence type="predicted"/>
<dbReference type="EMBL" id="MCFA01000081">
    <property type="protein sequence ID" value="ORY09812.1"/>
    <property type="molecule type" value="Genomic_DNA"/>
</dbReference>
<keyword evidence="4" id="KW-1185">Reference proteome</keyword>
<dbReference type="Pfam" id="PF00293">
    <property type="entry name" value="NUDIX"/>
    <property type="match status" value="1"/>
</dbReference>
<keyword evidence="1 3" id="KW-0378">Hydrolase</keyword>
<dbReference type="InterPro" id="IPR000086">
    <property type="entry name" value="NUDIX_hydrolase_dom"/>
</dbReference>
<dbReference type="Gene3D" id="3.90.79.10">
    <property type="entry name" value="Nucleoside Triphosphate Pyrophosphohydrolase"/>
    <property type="match status" value="1"/>
</dbReference>
<dbReference type="GO" id="GO:0006167">
    <property type="term" value="P:AMP biosynthetic process"/>
    <property type="evidence" value="ECO:0007669"/>
    <property type="project" value="TreeGrafter"/>
</dbReference>
<protein>
    <submittedName>
        <fullName evidence="3">NUDIX hydrolase domain-like protein</fullName>
    </submittedName>
</protein>
<dbReference type="InterPro" id="IPR015797">
    <property type="entry name" value="NUDIX_hydrolase-like_dom_sf"/>
</dbReference>
<sequence length="174" mass="19551">MSQEHPIPVKVIGEKDTAIVYAERAAVRAILYNRATNQIALIHVNKGNYFKLPGGGVEADEDHQLAIAREILEETGCTISLEDKGAYFAKSEEWRNDLHQISYCYIAALDKDTGQPELTHLEKAEGLTHQWTGLDDALRAMREVEPTSELGKFIKERDTFFVEMFASKINQAGK</sequence>
<gene>
    <name evidence="3" type="ORF">BCR34DRAFT_567752</name>
</gene>
<evidence type="ECO:0000256" key="1">
    <source>
        <dbReference type="ARBA" id="ARBA00022801"/>
    </source>
</evidence>
<dbReference type="GO" id="GO:0004081">
    <property type="term" value="F:bis(5'-nucleosyl)-tetraphosphatase (asymmetrical) activity"/>
    <property type="evidence" value="ECO:0007669"/>
    <property type="project" value="TreeGrafter"/>
</dbReference>
<dbReference type="PANTHER" id="PTHR21340">
    <property type="entry name" value="DIADENOSINE 5,5-P1,P4-TETRAPHOSPHATE PYROPHOSPHOHYDROLASE MUTT"/>
    <property type="match status" value="1"/>
</dbReference>
<dbReference type="Proteomes" id="UP000193144">
    <property type="component" value="Unassembled WGS sequence"/>
</dbReference>
<evidence type="ECO:0000259" key="2">
    <source>
        <dbReference type="PROSITE" id="PS51462"/>
    </source>
</evidence>